<dbReference type="Gene3D" id="3.30.9.10">
    <property type="entry name" value="D-Amino Acid Oxidase, subunit A, domain 2"/>
    <property type="match status" value="1"/>
</dbReference>
<protein>
    <submittedName>
        <fullName evidence="2">DAO-domain-containing protein</fullName>
    </submittedName>
</protein>
<evidence type="ECO:0000313" key="3">
    <source>
        <dbReference type="Proteomes" id="UP000799324"/>
    </source>
</evidence>
<dbReference type="AlphaFoldDB" id="A0A6A6TQB6"/>
<sequence length="505" mass="55170">MTKSLPAAAAAGRAIGNETGVTFPDATTILNVEEYGSAFPQDVTTGFPKQNGQSLSYWLQQVRCDPLLDHRSTPKLPKESDTVVIGSGITGTLVTKHHLETWPDKSVVVLEAREFCSGATGRNAGHCKPDQWRHFAKYEKAFGPEQALKIQQNEKDTWAALVAYVQENKVDCDLWVGDTLDVPLDEEVADMAKTIFENYQKAGGKTDHIRVAQDPAEAAKISRIKSAKACYSWKASTLQPWKLTAHIMRENLEKGANLQTYTCARSVKADGTSKRRWIVQTDRGDIACDTIVYASNAYTSALDPSFKGLISPKPHMCNKVIPPRTWSGTKALQNSYGVLLPGGGLFSINPRCTADGAIMFGGSNPGQKELDRWVEQHPEQGVDDSFAKLESVTKHVREFVEAEFEGWKDVPSGPGEGFDYSWSGIIALSADGVPFVGELPEPGKWICAGHHGHGMARIFTAAPGLVKLMNGEPWSATGLPDVYQLTEERVQKLRKASQAAKVAIV</sequence>
<dbReference type="Gene3D" id="3.50.50.60">
    <property type="entry name" value="FAD/NAD(P)-binding domain"/>
    <property type="match status" value="1"/>
</dbReference>
<dbReference type="PANTHER" id="PTHR13847:SF260">
    <property type="entry name" value="FAD DEPENDENT OXIDOREDUCTASE DOMAIN-CONTAINING PROTEIN"/>
    <property type="match status" value="1"/>
</dbReference>
<keyword evidence="3" id="KW-1185">Reference proteome</keyword>
<gene>
    <name evidence="2" type="ORF">K491DRAFT_686752</name>
</gene>
<dbReference type="EMBL" id="MU004290">
    <property type="protein sequence ID" value="KAF2662265.1"/>
    <property type="molecule type" value="Genomic_DNA"/>
</dbReference>
<evidence type="ECO:0000313" key="2">
    <source>
        <dbReference type="EMBL" id="KAF2662265.1"/>
    </source>
</evidence>
<proteinExistence type="predicted"/>
<evidence type="ECO:0000259" key="1">
    <source>
        <dbReference type="Pfam" id="PF01266"/>
    </source>
</evidence>
<dbReference type="GO" id="GO:0005737">
    <property type="term" value="C:cytoplasm"/>
    <property type="evidence" value="ECO:0007669"/>
    <property type="project" value="TreeGrafter"/>
</dbReference>
<dbReference type="Pfam" id="PF01266">
    <property type="entry name" value="DAO"/>
    <property type="match status" value="1"/>
</dbReference>
<dbReference type="PANTHER" id="PTHR13847">
    <property type="entry name" value="SARCOSINE DEHYDROGENASE-RELATED"/>
    <property type="match status" value="1"/>
</dbReference>
<name>A0A6A6TQB6_9PLEO</name>
<organism evidence="2 3">
    <name type="scientific">Lophiostoma macrostomum CBS 122681</name>
    <dbReference type="NCBI Taxonomy" id="1314788"/>
    <lineage>
        <taxon>Eukaryota</taxon>
        <taxon>Fungi</taxon>
        <taxon>Dikarya</taxon>
        <taxon>Ascomycota</taxon>
        <taxon>Pezizomycotina</taxon>
        <taxon>Dothideomycetes</taxon>
        <taxon>Pleosporomycetidae</taxon>
        <taxon>Pleosporales</taxon>
        <taxon>Lophiostomataceae</taxon>
        <taxon>Lophiostoma</taxon>
    </lineage>
</organism>
<dbReference type="Proteomes" id="UP000799324">
    <property type="component" value="Unassembled WGS sequence"/>
</dbReference>
<dbReference type="InterPro" id="IPR036188">
    <property type="entry name" value="FAD/NAD-bd_sf"/>
</dbReference>
<feature type="domain" description="FAD dependent oxidoreductase" evidence="1">
    <location>
        <begin position="81"/>
        <end position="456"/>
    </location>
</feature>
<dbReference type="SUPFAM" id="SSF51905">
    <property type="entry name" value="FAD/NAD(P)-binding domain"/>
    <property type="match status" value="1"/>
</dbReference>
<dbReference type="InterPro" id="IPR006076">
    <property type="entry name" value="FAD-dep_OxRdtase"/>
</dbReference>
<reference evidence="2" key="1">
    <citation type="journal article" date="2020" name="Stud. Mycol.">
        <title>101 Dothideomycetes genomes: a test case for predicting lifestyles and emergence of pathogens.</title>
        <authorList>
            <person name="Haridas S."/>
            <person name="Albert R."/>
            <person name="Binder M."/>
            <person name="Bloem J."/>
            <person name="Labutti K."/>
            <person name="Salamov A."/>
            <person name="Andreopoulos B."/>
            <person name="Baker S."/>
            <person name="Barry K."/>
            <person name="Bills G."/>
            <person name="Bluhm B."/>
            <person name="Cannon C."/>
            <person name="Castanera R."/>
            <person name="Culley D."/>
            <person name="Daum C."/>
            <person name="Ezra D."/>
            <person name="Gonzalez J."/>
            <person name="Henrissat B."/>
            <person name="Kuo A."/>
            <person name="Liang C."/>
            <person name="Lipzen A."/>
            <person name="Lutzoni F."/>
            <person name="Magnuson J."/>
            <person name="Mondo S."/>
            <person name="Nolan M."/>
            <person name="Ohm R."/>
            <person name="Pangilinan J."/>
            <person name="Park H.-J."/>
            <person name="Ramirez L."/>
            <person name="Alfaro M."/>
            <person name="Sun H."/>
            <person name="Tritt A."/>
            <person name="Yoshinaga Y."/>
            <person name="Zwiers L.-H."/>
            <person name="Turgeon B."/>
            <person name="Goodwin S."/>
            <person name="Spatafora J."/>
            <person name="Crous P."/>
            <person name="Grigoriev I."/>
        </authorList>
    </citation>
    <scope>NUCLEOTIDE SEQUENCE</scope>
    <source>
        <strain evidence="2">CBS 122681</strain>
    </source>
</reference>
<dbReference type="OrthoDB" id="429143at2759"/>
<accession>A0A6A6TQB6</accession>